<dbReference type="SUPFAM" id="SSF56176">
    <property type="entry name" value="FAD-binding/transporter-associated domain-like"/>
    <property type="match status" value="1"/>
</dbReference>
<dbReference type="InterPro" id="IPR016166">
    <property type="entry name" value="FAD-bd_PCMH"/>
</dbReference>
<evidence type="ECO:0000256" key="1">
    <source>
        <dbReference type="ARBA" id="ARBA00005147"/>
    </source>
</evidence>
<evidence type="ECO:0000313" key="6">
    <source>
        <dbReference type="Proteomes" id="UP000256970"/>
    </source>
</evidence>
<organism evidence="5 6">
    <name type="scientific">Tetradesmus obliquus</name>
    <name type="common">Green alga</name>
    <name type="synonym">Acutodesmus obliquus</name>
    <dbReference type="NCBI Taxonomy" id="3088"/>
    <lineage>
        <taxon>Eukaryota</taxon>
        <taxon>Viridiplantae</taxon>
        <taxon>Chlorophyta</taxon>
        <taxon>core chlorophytes</taxon>
        <taxon>Chlorophyceae</taxon>
        <taxon>CS clade</taxon>
        <taxon>Sphaeropleales</taxon>
        <taxon>Scenedesmaceae</taxon>
        <taxon>Tetradesmus</taxon>
    </lineage>
</organism>
<evidence type="ECO:0000313" key="5">
    <source>
        <dbReference type="EMBL" id="SZX73901.1"/>
    </source>
</evidence>
<dbReference type="Pfam" id="PF01565">
    <property type="entry name" value="FAD_binding_4"/>
    <property type="match status" value="1"/>
</dbReference>
<dbReference type="InterPro" id="IPR036318">
    <property type="entry name" value="FAD-bd_PCMH-like_sf"/>
</dbReference>
<keyword evidence="2" id="KW-0560">Oxidoreductase</keyword>
<dbReference type="Proteomes" id="UP000256970">
    <property type="component" value="Unassembled WGS sequence"/>
</dbReference>
<name>A0A383W902_TETOB</name>
<dbReference type="STRING" id="3088.A0A383W902"/>
<dbReference type="AlphaFoldDB" id="A0A383W902"/>
<comment type="pathway">
    <text evidence="1">Cofactor biosynthesis; L-ascorbate biosynthesis.</text>
</comment>
<accession>A0A383W902</accession>
<dbReference type="PROSITE" id="PS51387">
    <property type="entry name" value="FAD_PCMH"/>
    <property type="match status" value="1"/>
</dbReference>
<dbReference type="GO" id="GO:0016020">
    <property type="term" value="C:membrane"/>
    <property type="evidence" value="ECO:0007669"/>
    <property type="project" value="InterPro"/>
</dbReference>
<dbReference type="GO" id="GO:0019853">
    <property type="term" value="P:L-ascorbic acid biosynthetic process"/>
    <property type="evidence" value="ECO:0007669"/>
    <property type="project" value="UniProtKB-UniPathway"/>
</dbReference>
<dbReference type="InterPro" id="IPR016169">
    <property type="entry name" value="FAD-bd_PCMH_sub2"/>
</dbReference>
<dbReference type="GO" id="GO:0071949">
    <property type="term" value="F:FAD binding"/>
    <property type="evidence" value="ECO:0007669"/>
    <property type="project" value="InterPro"/>
</dbReference>
<keyword evidence="3" id="KW-0732">Signal</keyword>
<dbReference type="GO" id="GO:0003885">
    <property type="term" value="F:D-arabinono-1,4-lactone oxidase activity"/>
    <property type="evidence" value="ECO:0007669"/>
    <property type="project" value="InterPro"/>
</dbReference>
<keyword evidence="6" id="KW-1185">Reference proteome</keyword>
<dbReference type="Gene3D" id="3.30.465.10">
    <property type="match status" value="1"/>
</dbReference>
<reference evidence="5 6" key="1">
    <citation type="submission" date="2016-10" db="EMBL/GenBank/DDBJ databases">
        <authorList>
            <person name="Cai Z."/>
        </authorList>
    </citation>
    <scope>NUCLEOTIDE SEQUENCE [LARGE SCALE GENOMIC DNA]</scope>
</reference>
<dbReference type="UniPathway" id="UPA00132"/>
<proteinExistence type="predicted"/>
<dbReference type="PANTHER" id="PTHR43762:SF7">
    <property type="entry name" value="FAD-BINDING PCMH-TYPE DOMAIN-CONTAINING PROTEIN"/>
    <property type="match status" value="1"/>
</dbReference>
<evidence type="ECO:0000259" key="4">
    <source>
        <dbReference type="PROSITE" id="PS51387"/>
    </source>
</evidence>
<protein>
    <recommendedName>
        <fullName evidence="4">FAD-binding PCMH-type domain-containing protein</fullName>
    </recommendedName>
</protein>
<evidence type="ECO:0000256" key="3">
    <source>
        <dbReference type="SAM" id="SignalP"/>
    </source>
</evidence>
<gene>
    <name evidence="5" type="ORF">BQ4739_LOCUS14165</name>
</gene>
<dbReference type="PANTHER" id="PTHR43762">
    <property type="entry name" value="L-GULONOLACTONE OXIDASE"/>
    <property type="match status" value="1"/>
</dbReference>
<sequence length="642" mass="72123">MTCGQQRRALALLCFAVLQATLLSLQLAAAAPVLPQSVGTSYKAAYHYVQCEADYVIEPGSTQELADAIKAYKQLAEEKGAQLKVRVSRRLFHSTTSFVCPAQLKSFADSPENKPNVISVAVLHERLNTTLSADPEKFTMRIGAGMKLREFTAEATRNGMSVQIGSLPAYAGLTMAGVMSTSGHGSGDNATSNICDTLISITWVDANGNVRTSSRDSEEGRLFCGGMGLIGVMTELDIQMTPPTHTKLITRYLANDTDIVGDIEKMLKVSPHMLVFWRPDMRLYSAYMLKPVSTSVPAGDAHMTLLPNYKGRTNMAHLFRVIQEDIFDETMRYSGIAESVLCPTVAANSVAKTWASDGKGEDVLFAVGKTNELAATECWDDCAWNGPAYNGTAEDVHLSIEWDDFQDWTTDIKNMFQYDLWETEYDKGRCLGPGYIWLRFGLTVAHSGLGFGKLSRLWETGYDKGRCLGPGYIWLRFGHGGPDYLSMHYDMKRPVYVQSTWLKSRAVMDRFPMRYGFITDLLEEVSLCKYKGRPHWGKNFARTFTHPSCSIKDRYPRSFDKVLELQKQHDPAKVFEPELWQKIRKQESFKMYPRCALDKTCYCQEDIHCPEQHRCIPSRAPGLESYKVCKPDWRLLPESGRA</sequence>
<feature type="signal peptide" evidence="3">
    <location>
        <begin position="1"/>
        <end position="30"/>
    </location>
</feature>
<dbReference type="InterPro" id="IPR010031">
    <property type="entry name" value="FAD_lactone_oxidase-like"/>
</dbReference>
<feature type="chain" id="PRO_5017062547" description="FAD-binding PCMH-type domain-containing protein" evidence="3">
    <location>
        <begin position="31"/>
        <end position="642"/>
    </location>
</feature>
<dbReference type="EMBL" id="FNXT01001201">
    <property type="protein sequence ID" value="SZX73901.1"/>
    <property type="molecule type" value="Genomic_DNA"/>
</dbReference>
<dbReference type="InterPro" id="IPR007173">
    <property type="entry name" value="ALO_C"/>
</dbReference>
<evidence type="ECO:0000256" key="2">
    <source>
        <dbReference type="ARBA" id="ARBA00023002"/>
    </source>
</evidence>
<dbReference type="InterPro" id="IPR006094">
    <property type="entry name" value="Oxid_FAD_bind_N"/>
</dbReference>
<dbReference type="Pfam" id="PF04030">
    <property type="entry name" value="ALO"/>
    <property type="match status" value="1"/>
</dbReference>
<feature type="domain" description="FAD-binding PCMH-type" evidence="4">
    <location>
        <begin position="49"/>
        <end position="243"/>
    </location>
</feature>